<reference evidence="2 3" key="1">
    <citation type="journal article" date="2010" name="Nature">
        <title>The Ectocarpus genome and the independent evolution of multicellularity in brown algae.</title>
        <authorList>
            <person name="Cock J.M."/>
            <person name="Sterck L."/>
            <person name="Rouze P."/>
            <person name="Scornet D."/>
            <person name="Allen A.E."/>
            <person name="Amoutzias G."/>
            <person name="Anthouard V."/>
            <person name="Artiguenave F."/>
            <person name="Aury J.M."/>
            <person name="Badger J.H."/>
            <person name="Beszteri B."/>
            <person name="Billiau K."/>
            <person name="Bonnet E."/>
            <person name="Bothwell J.H."/>
            <person name="Bowler C."/>
            <person name="Boyen C."/>
            <person name="Brownlee C."/>
            <person name="Carrano C.J."/>
            <person name="Charrier B."/>
            <person name="Cho G.Y."/>
            <person name="Coelho S.M."/>
            <person name="Collen J."/>
            <person name="Corre E."/>
            <person name="Da Silva C."/>
            <person name="Delage L."/>
            <person name="Delaroque N."/>
            <person name="Dittami S.M."/>
            <person name="Doulbeau S."/>
            <person name="Elias M."/>
            <person name="Farnham G."/>
            <person name="Gachon C.M."/>
            <person name="Gschloessl B."/>
            <person name="Heesch S."/>
            <person name="Jabbari K."/>
            <person name="Jubin C."/>
            <person name="Kawai H."/>
            <person name="Kimura K."/>
            <person name="Kloareg B."/>
            <person name="Kupper F.C."/>
            <person name="Lang D."/>
            <person name="Le Bail A."/>
            <person name="Leblanc C."/>
            <person name="Lerouge P."/>
            <person name="Lohr M."/>
            <person name="Lopez P.J."/>
            <person name="Martens C."/>
            <person name="Maumus F."/>
            <person name="Michel G."/>
            <person name="Miranda-Saavedra D."/>
            <person name="Morales J."/>
            <person name="Moreau H."/>
            <person name="Motomura T."/>
            <person name="Nagasato C."/>
            <person name="Napoli C.A."/>
            <person name="Nelson D.R."/>
            <person name="Nyvall-Collen P."/>
            <person name="Peters A.F."/>
            <person name="Pommier C."/>
            <person name="Potin P."/>
            <person name="Poulain J."/>
            <person name="Quesneville H."/>
            <person name="Read B."/>
            <person name="Rensing S.A."/>
            <person name="Ritter A."/>
            <person name="Rousvoal S."/>
            <person name="Samanta M."/>
            <person name="Samson G."/>
            <person name="Schroeder D.C."/>
            <person name="Segurens B."/>
            <person name="Strittmatter M."/>
            <person name="Tonon T."/>
            <person name="Tregear J.W."/>
            <person name="Valentin K."/>
            <person name="von Dassow P."/>
            <person name="Yamagishi T."/>
            <person name="Van de Peer Y."/>
            <person name="Wincker P."/>
        </authorList>
    </citation>
    <scope>NUCLEOTIDE SEQUENCE [LARGE SCALE GENOMIC DNA]</scope>
    <source>
        <strain evidence="3">Ec32 / CCAP1310/4</strain>
    </source>
</reference>
<feature type="region of interest" description="Disordered" evidence="1">
    <location>
        <begin position="1"/>
        <end position="69"/>
    </location>
</feature>
<dbReference type="EMBL" id="FN648513">
    <property type="protein sequence ID" value="CBJ32240.1"/>
    <property type="molecule type" value="Genomic_DNA"/>
</dbReference>
<evidence type="ECO:0000313" key="3">
    <source>
        <dbReference type="Proteomes" id="UP000002630"/>
    </source>
</evidence>
<evidence type="ECO:0000313" key="2">
    <source>
        <dbReference type="EMBL" id="CBJ32240.1"/>
    </source>
</evidence>
<organism evidence="2 3">
    <name type="scientific">Ectocarpus siliculosus</name>
    <name type="common">Brown alga</name>
    <name type="synonym">Conferva siliculosa</name>
    <dbReference type="NCBI Taxonomy" id="2880"/>
    <lineage>
        <taxon>Eukaryota</taxon>
        <taxon>Sar</taxon>
        <taxon>Stramenopiles</taxon>
        <taxon>Ochrophyta</taxon>
        <taxon>PX clade</taxon>
        <taxon>Phaeophyceae</taxon>
        <taxon>Ectocarpales</taxon>
        <taxon>Ectocarpaceae</taxon>
        <taxon>Ectocarpus</taxon>
    </lineage>
</organism>
<proteinExistence type="predicted"/>
<evidence type="ECO:0000256" key="1">
    <source>
        <dbReference type="SAM" id="MobiDB-lite"/>
    </source>
</evidence>
<dbReference type="OrthoDB" id="65815at2759"/>
<keyword evidence="3" id="KW-1185">Reference proteome</keyword>
<sequence>MAKRRNSQVGFRDDTSYLTAHYGGRSPRRTTRVTTHGIPRPPEKASPVGSQADPTVKSIAPTRGSRPASTGVVIARRETIGVGARNAGEGRFLVRPTLSEQLASIGKAAEDITAGIRKSHGLKPLEGAILTTPSESFLVGKLRCKYPSPVAFFNHKCVYTFHHPFEATRITMEMFFRDMRSAALDSPRRELRFKIDHPLCHYTKDYSHDDPSHFVVIQFSSGLDAERVLEKVE</sequence>
<dbReference type="Proteomes" id="UP000002630">
    <property type="component" value="Linkage Group LG03"/>
</dbReference>
<name>D7FXA3_ECTSI</name>
<dbReference type="eggNOG" id="ENOG502SA7F">
    <property type="taxonomic scope" value="Eukaryota"/>
</dbReference>
<protein>
    <submittedName>
        <fullName evidence="2">Uncharacterized protein</fullName>
    </submittedName>
</protein>
<gene>
    <name evidence="2" type="ORF">Esi_0323_0007</name>
</gene>
<accession>D7FXA3</accession>
<dbReference type="EMBL" id="FN649728">
    <property type="protein sequence ID" value="CBJ32240.1"/>
    <property type="molecule type" value="Genomic_DNA"/>
</dbReference>
<dbReference type="AlphaFoldDB" id="D7FXA3"/>
<dbReference type="InParanoid" id="D7FXA3"/>